<dbReference type="Proteomes" id="UP001350748">
    <property type="component" value="Unassembled WGS sequence"/>
</dbReference>
<feature type="region of interest" description="Disordered" evidence="1">
    <location>
        <begin position="66"/>
        <end position="90"/>
    </location>
</feature>
<evidence type="ECO:0000313" key="3">
    <source>
        <dbReference type="Proteomes" id="UP001350748"/>
    </source>
</evidence>
<sequence>MSDNPRLKAGADLEREKLGREELLALLRDVTEQRDKLLSQFEGMALQVDESSREIAADLLEAQRNAKKAEASEHHAEQEATHASELSRQLDEERRKRAEIAAELARFRDAAEHAPVEDPWGVLCGAVSQILSDWIAWARAKIPPDSALLPWFDRAVELTKTAVCLALKWGKAFFEWAKPRVIDLWKWLKSEVARRTSKE</sequence>
<gene>
    <name evidence="2" type="ORF">V3H18_04080</name>
</gene>
<comment type="caution">
    <text evidence="2">The sequence shown here is derived from an EMBL/GenBank/DDBJ whole genome shotgun (WGS) entry which is preliminary data.</text>
</comment>
<keyword evidence="3" id="KW-1185">Reference proteome</keyword>
<accession>A0ABU7XF77</accession>
<evidence type="ECO:0000256" key="1">
    <source>
        <dbReference type="SAM" id="MobiDB-lite"/>
    </source>
</evidence>
<name>A0ABU7XF77_9HYPH</name>
<protein>
    <submittedName>
        <fullName evidence="2">Uncharacterized protein</fullName>
    </submittedName>
</protein>
<organism evidence="2 3">
    <name type="scientific">Methylocystis borbori</name>
    <dbReference type="NCBI Taxonomy" id="3118750"/>
    <lineage>
        <taxon>Bacteria</taxon>
        <taxon>Pseudomonadati</taxon>
        <taxon>Pseudomonadota</taxon>
        <taxon>Alphaproteobacteria</taxon>
        <taxon>Hyphomicrobiales</taxon>
        <taxon>Methylocystaceae</taxon>
        <taxon>Methylocystis</taxon>
    </lineage>
</organism>
<reference evidence="2 3" key="1">
    <citation type="submission" date="2024-02" db="EMBL/GenBank/DDBJ databases">
        <authorList>
            <person name="Grouzdev D."/>
        </authorList>
    </citation>
    <scope>NUCLEOTIDE SEQUENCE [LARGE SCALE GENOMIC DNA]</scope>
    <source>
        <strain evidence="2 3">9N</strain>
    </source>
</reference>
<dbReference type="EMBL" id="JAZHYN010000007">
    <property type="protein sequence ID" value="MEF3365707.1"/>
    <property type="molecule type" value="Genomic_DNA"/>
</dbReference>
<dbReference type="RefSeq" id="WP_332080634.1">
    <property type="nucleotide sequence ID" value="NZ_JAZHYN010000007.1"/>
</dbReference>
<feature type="compositionally biased region" description="Basic and acidic residues" evidence="1">
    <location>
        <begin position="67"/>
        <end position="82"/>
    </location>
</feature>
<proteinExistence type="predicted"/>
<evidence type="ECO:0000313" key="2">
    <source>
        <dbReference type="EMBL" id="MEF3365707.1"/>
    </source>
</evidence>